<dbReference type="GO" id="GO:0003724">
    <property type="term" value="F:RNA helicase activity"/>
    <property type="evidence" value="ECO:0007669"/>
    <property type="project" value="InterPro"/>
</dbReference>
<keyword evidence="1 7" id="KW-0547">Nucleotide-binding</keyword>
<dbReference type="InterPro" id="IPR000629">
    <property type="entry name" value="RNA-helicase_DEAD-box_CS"/>
</dbReference>
<dbReference type="InterPro" id="IPR001650">
    <property type="entry name" value="Helicase_C-like"/>
</dbReference>
<evidence type="ECO:0000313" key="13">
    <source>
        <dbReference type="Proteomes" id="UP000269883"/>
    </source>
</evidence>
<sequence>MTFDCFSLRPSIREGIAAAGFTSPTPIQEQAMPPALEGRDILGLAQTGTGKTAAFALPLLERLAAGPRGHLRALIVAPTRELAEQINDEIISLGRKTGLRSITVYGGVGKSPQINKLRRGAEIVVACPGRLLDLMNDRHANLSRLEILVLDEADRMFDMGFLPDIRRILSQAPPKRQTMLFSATMPTDIRKLADEALNSPKVVKIGLAMPAETVSHSLYPVPGHLKTSLLKHVLGITRTGSVLVFTRTKHRAKRLAQQLERAGHKATSLQGNLSQNRRQEALSGFKAGRYDIMVATDIAARGIDVSSVTHVINLDVPDTADAYTHRIGRTGRAARTGDALTFVTPEDTSDVRDIERAIGEKIARVVLDDFDYNAPKPIGSNDNHRPPRPPRAKAGAGRPGRSRRGSNGGGSSRSNGGNGNGGGSSRSNESSGGGGQRRSQPSGGSGGGQRRSQPSSAGGGQRRSQPSSGRRRASR</sequence>
<keyword evidence="3 7" id="KW-0347">Helicase</keyword>
<dbReference type="PROSITE" id="PS00039">
    <property type="entry name" value="DEAD_ATP_HELICASE"/>
    <property type="match status" value="1"/>
</dbReference>
<dbReference type="InterPro" id="IPR044742">
    <property type="entry name" value="DEAD/DEAH_RhlB"/>
</dbReference>
<dbReference type="CDD" id="cd00268">
    <property type="entry name" value="DEADc"/>
    <property type="match status" value="1"/>
</dbReference>
<comment type="similarity">
    <text evidence="5 7">Belongs to the DEAD box helicase family.</text>
</comment>
<dbReference type="OrthoDB" id="9805696at2"/>
<dbReference type="PROSITE" id="PS51195">
    <property type="entry name" value="Q_MOTIF"/>
    <property type="match status" value="1"/>
</dbReference>
<feature type="compositionally biased region" description="Gly residues" evidence="8">
    <location>
        <begin position="406"/>
        <end position="424"/>
    </location>
</feature>
<feature type="domain" description="Helicase C-terminal" evidence="10">
    <location>
        <begin position="229"/>
        <end position="373"/>
    </location>
</feature>
<evidence type="ECO:0000256" key="1">
    <source>
        <dbReference type="ARBA" id="ARBA00022741"/>
    </source>
</evidence>
<accession>A0A2Z6B332</accession>
<dbReference type="Pfam" id="PF00270">
    <property type="entry name" value="DEAD"/>
    <property type="match status" value="1"/>
</dbReference>
<feature type="domain" description="DEAD-box RNA helicase Q" evidence="11">
    <location>
        <begin position="1"/>
        <end position="29"/>
    </location>
</feature>
<dbReference type="GO" id="GO:0003676">
    <property type="term" value="F:nucleic acid binding"/>
    <property type="evidence" value="ECO:0007669"/>
    <property type="project" value="InterPro"/>
</dbReference>
<evidence type="ECO:0000256" key="8">
    <source>
        <dbReference type="SAM" id="MobiDB-lite"/>
    </source>
</evidence>
<dbReference type="Pfam" id="PF00271">
    <property type="entry name" value="Helicase_C"/>
    <property type="match status" value="1"/>
</dbReference>
<dbReference type="GO" id="GO:0005524">
    <property type="term" value="F:ATP binding"/>
    <property type="evidence" value="ECO:0007669"/>
    <property type="project" value="UniProtKB-KW"/>
</dbReference>
<evidence type="ECO:0000256" key="3">
    <source>
        <dbReference type="ARBA" id="ARBA00022806"/>
    </source>
</evidence>
<dbReference type="PROSITE" id="PS51192">
    <property type="entry name" value="HELICASE_ATP_BIND_1"/>
    <property type="match status" value="1"/>
</dbReference>
<keyword evidence="2 7" id="KW-0378">Hydrolase</keyword>
<dbReference type="GO" id="GO:0005829">
    <property type="term" value="C:cytosol"/>
    <property type="evidence" value="ECO:0007669"/>
    <property type="project" value="TreeGrafter"/>
</dbReference>
<evidence type="ECO:0000256" key="5">
    <source>
        <dbReference type="ARBA" id="ARBA00038437"/>
    </source>
</evidence>
<organism evidence="12 13">
    <name type="scientific">Desulfovibrio ferrophilus</name>
    <dbReference type="NCBI Taxonomy" id="241368"/>
    <lineage>
        <taxon>Bacteria</taxon>
        <taxon>Pseudomonadati</taxon>
        <taxon>Thermodesulfobacteriota</taxon>
        <taxon>Desulfovibrionia</taxon>
        <taxon>Desulfovibrionales</taxon>
        <taxon>Desulfovibrionaceae</taxon>
        <taxon>Desulfovibrio</taxon>
    </lineage>
</organism>
<dbReference type="InterPro" id="IPR050079">
    <property type="entry name" value="DEAD_box_RNA_helicase"/>
</dbReference>
<evidence type="ECO:0000256" key="6">
    <source>
        <dbReference type="PROSITE-ProRule" id="PRU00552"/>
    </source>
</evidence>
<dbReference type="SMART" id="SM00487">
    <property type="entry name" value="DEXDc"/>
    <property type="match status" value="1"/>
</dbReference>
<evidence type="ECO:0000256" key="7">
    <source>
        <dbReference type="RuleBase" id="RU000492"/>
    </source>
</evidence>
<dbReference type="InterPro" id="IPR014014">
    <property type="entry name" value="RNA_helicase_DEAD_Q_motif"/>
</dbReference>
<name>A0A2Z6B332_9BACT</name>
<evidence type="ECO:0000256" key="4">
    <source>
        <dbReference type="ARBA" id="ARBA00022840"/>
    </source>
</evidence>
<dbReference type="RefSeq" id="WP_126380860.1">
    <property type="nucleotide sequence ID" value="NZ_AP017378.1"/>
</dbReference>
<dbReference type="InterPro" id="IPR011545">
    <property type="entry name" value="DEAD/DEAH_box_helicase_dom"/>
</dbReference>
<evidence type="ECO:0000259" key="10">
    <source>
        <dbReference type="PROSITE" id="PS51194"/>
    </source>
</evidence>
<dbReference type="EMBL" id="AP017378">
    <property type="protein sequence ID" value="BBD09855.1"/>
    <property type="molecule type" value="Genomic_DNA"/>
</dbReference>
<evidence type="ECO:0000256" key="2">
    <source>
        <dbReference type="ARBA" id="ARBA00022801"/>
    </source>
</evidence>
<dbReference type="KEGG" id="dfl:DFE_3129"/>
<protein>
    <submittedName>
        <fullName evidence="12">ATP-dependent RNA helicase RhlE</fullName>
    </submittedName>
</protein>
<gene>
    <name evidence="12" type="primary">rhlE-2</name>
    <name evidence="12" type="ORF">DFE_3129</name>
</gene>
<dbReference type="InterPro" id="IPR014001">
    <property type="entry name" value="Helicase_ATP-bd"/>
</dbReference>
<dbReference type="CDD" id="cd18787">
    <property type="entry name" value="SF2_C_DEAD"/>
    <property type="match status" value="1"/>
</dbReference>
<evidence type="ECO:0000259" key="9">
    <source>
        <dbReference type="PROSITE" id="PS51192"/>
    </source>
</evidence>
<dbReference type="PANTHER" id="PTHR47959">
    <property type="entry name" value="ATP-DEPENDENT RNA HELICASE RHLE-RELATED"/>
    <property type="match status" value="1"/>
</dbReference>
<feature type="short sequence motif" description="Q motif" evidence="6">
    <location>
        <begin position="1"/>
        <end position="29"/>
    </location>
</feature>
<keyword evidence="13" id="KW-1185">Reference proteome</keyword>
<dbReference type="Gene3D" id="3.40.50.300">
    <property type="entry name" value="P-loop containing nucleotide triphosphate hydrolases"/>
    <property type="match status" value="2"/>
</dbReference>
<dbReference type="SUPFAM" id="SSF52540">
    <property type="entry name" value="P-loop containing nucleoside triphosphate hydrolases"/>
    <property type="match status" value="2"/>
</dbReference>
<feature type="compositionally biased region" description="Low complexity" evidence="8">
    <location>
        <begin position="450"/>
        <end position="468"/>
    </location>
</feature>
<dbReference type="InterPro" id="IPR027417">
    <property type="entry name" value="P-loop_NTPase"/>
</dbReference>
<keyword evidence="4 7" id="KW-0067">ATP-binding</keyword>
<dbReference type="PANTHER" id="PTHR47959:SF13">
    <property type="entry name" value="ATP-DEPENDENT RNA HELICASE RHLE"/>
    <property type="match status" value="1"/>
</dbReference>
<feature type="domain" description="Helicase ATP-binding" evidence="9">
    <location>
        <begin position="32"/>
        <end position="203"/>
    </location>
</feature>
<dbReference type="AlphaFoldDB" id="A0A2Z6B332"/>
<dbReference type="Proteomes" id="UP000269883">
    <property type="component" value="Chromosome"/>
</dbReference>
<feature type="region of interest" description="Disordered" evidence="8">
    <location>
        <begin position="375"/>
        <end position="475"/>
    </location>
</feature>
<proteinExistence type="inferred from homology"/>
<dbReference type="SMART" id="SM00490">
    <property type="entry name" value="HELICc"/>
    <property type="match status" value="1"/>
</dbReference>
<evidence type="ECO:0000313" key="12">
    <source>
        <dbReference type="EMBL" id="BBD09855.1"/>
    </source>
</evidence>
<reference evidence="12 13" key="1">
    <citation type="journal article" date="2018" name="Sci. Adv.">
        <title>Multi-heme cytochromes provide a pathway for survival in energy-limited environments.</title>
        <authorList>
            <person name="Deng X."/>
            <person name="Dohmae N."/>
            <person name="Nealson K.H."/>
            <person name="Hashimoto K."/>
            <person name="Okamoto A."/>
        </authorList>
    </citation>
    <scope>NUCLEOTIDE SEQUENCE [LARGE SCALE GENOMIC DNA]</scope>
    <source>
        <strain evidence="12 13">IS5</strain>
    </source>
</reference>
<dbReference type="PROSITE" id="PS51194">
    <property type="entry name" value="HELICASE_CTER"/>
    <property type="match status" value="1"/>
</dbReference>
<evidence type="ECO:0000259" key="11">
    <source>
        <dbReference type="PROSITE" id="PS51195"/>
    </source>
</evidence>
<dbReference type="GO" id="GO:0016787">
    <property type="term" value="F:hydrolase activity"/>
    <property type="evidence" value="ECO:0007669"/>
    <property type="project" value="UniProtKB-KW"/>
</dbReference>